<dbReference type="RefSeq" id="WP_100760189.1">
    <property type="nucleotide sequence ID" value="NZ_NPDT01000010.1"/>
</dbReference>
<sequence length="174" mass="19957">MKLFLKSSWKRFAGMVLIAVLFNQCIYGIVRIGPVESKKTPPYEVVKGEKDKLKEIEYSKKSIEYILGEGKYSRELACEVLTYSDGLSWNVFMIVIGWIPLPFLAFPTGRIYKRFYLRDGSLIAKVESHYDGTHIYGYMISDVKYGFTFGADSHALSPESDLDYFITTKCQLAR</sequence>
<feature type="transmembrane region" description="Helical" evidence="1">
    <location>
        <begin position="87"/>
        <end position="106"/>
    </location>
</feature>
<organism evidence="2 3">
    <name type="scientific">Leptospira wolffii</name>
    <dbReference type="NCBI Taxonomy" id="409998"/>
    <lineage>
        <taxon>Bacteria</taxon>
        <taxon>Pseudomonadati</taxon>
        <taxon>Spirochaetota</taxon>
        <taxon>Spirochaetia</taxon>
        <taxon>Leptospirales</taxon>
        <taxon>Leptospiraceae</taxon>
        <taxon>Leptospira</taxon>
    </lineage>
</organism>
<keyword evidence="1" id="KW-0472">Membrane</keyword>
<evidence type="ECO:0000256" key="1">
    <source>
        <dbReference type="SAM" id="Phobius"/>
    </source>
</evidence>
<dbReference type="AlphaFoldDB" id="A0A2M9Z7R0"/>
<keyword evidence="1" id="KW-0812">Transmembrane</keyword>
<reference evidence="2 3" key="1">
    <citation type="submission" date="2017-07" db="EMBL/GenBank/DDBJ databases">
        <title>Leptospira spp. isolated from tropical soils.</title>
        <authorList>
            <person name="Thibeaux R."/>
            <person name="Iraola G."/>
            <person name="Ferres I."/>
            <person name="Bierque E."/>
            <person name="Girault D."/>
            <person name="Soupe-Gilbert M.-E."/>
            <person name="Picardeau M."/>
            <person name="Goarant C."/>
        </authorList>
    </citation>
    <scope>NUCLEOTIDE SEQUENCE [LARGE SCALE GENOMIC DNA]</scope>
    <source>
        <strain evidence="2 3">FH2-C-A2</strain>
    </source>
</reference>
<feature type="transmembrane region" description="Helical" evidence="1">
    <location>
        <begin position="12"/>
        <end position="30"/>
    </location>
</feature>
<dbReference type="Proteomes" id="UP000231912">
    <property type="component" value="Unassembled WGS sequence"/>
</dbReference>
<evidence type="ECO:0000313" key="3">
    <source>
        <dbReference type="Proteomes" id="UP000231912"/>
    </source>
</evidence>
<dbReference type="EMBL" id="NPDT01000010">
    <property type="protein sequence ID" value="PJZ64424.1"/>
    <property type="molecule type" value="Genomic_DNA"/>
</dbReference>
<protein>
    <submittedName>
        <fullName evidence="2">Uncharacterized protein</fullName>
    </submittedName>
</protein>
<evidence type="ECO:0000313" key="2">
    <source>
        <dbReference type="EMBL" id="PJZ64424.1"/>
    </source>
</evidence>
<comment type="caution">
    <text evidence="2">The sequence shown here is derived from an EMBL/GenBank/DDBJ whole genome shotgun (WGS) entry which is preliminary data.</text>
</comment>
<name>A0A2M9Z7R0_9LEPT</name>
<proteinExistence type="predicted"/>
<keyword evidence="1" id="KW-1133">Transmembrane helix</keyword>
<gene>
    <name evidence="2" type="ORF">CH371_18595</name>
</gene>
<accession>A0A2M9Z7R0</accession>